<dbReference type="EMBL" id="DS028098">
    <property type="protein sequence ID" value="KMP08846.1"/>
    <property type="molecule type" value="Genomic_DNA"/>
</dbReference>
<organism evidence="2 3">
    <name type="scientific">Coccidioides immitis RMSCC 2394</name>
    <dbReference type="NCBI Taxonomy" id="404692"/>
    <lineage>
        <taxon>Eukaryota</taxon>
        <taxon>Fungi</taxon>
        <taxon>Dikarya</taxon>
        <taxon>Ascomycota</taxon>
        <taxon>Pezizomycotina</taxon>
        <taxon>Eurotiomycetes</taxon>
        <taxon>Eurotiomycetidae</taxon>
        <taxon>Onygenales</taxon>
        <taxon>Onygenaceae</taxon>
        <taxon>Coccidioides</taxon>
    </lineage>
</organism>
<keyword evidence="1" id="KW-0732">Signal</keyword>
<feature type="chain" id="PRO_5005285015" description="Dirigent protein" evidence="1">
    <location>
        <begin position="22"/>
        <end position="107"/>
    </location>
</feature>
<evidence type="ECO:0000256" key="1">
    <source>
        <dbReference type="SAM" id="SignalP"/>
    </source>
</evidence>
<accession>A0A0J6YJK5</accession>
<evidence type="ECO:0008006" key="4">
    <source>
        <dbReference type="Google" id="ProtNLM"/>
    </source>
</evidence>
<dbReference type="AlphaFoldDB" id="A0A0J6YJK5"/>
<feature type="signal peptide" evidence="1">
    <location>
        <begin position="1"/>
        <end position="21"/>
    </location>
</feature>
<name>A0A0J6YJK5_COCIT</name>
<gene>
    <name evidence="2" type="ORF">CIRG_08526</name>
</gene>
<sequence length="107" mass="11664">MFSGFAIALVMFFSALKTVVAADPWQAQLVIGSYLIHVHGNSSTSVALVNGVVQSNPSTVDLAVVELTSSAGRQQGSRQLLQLHERHLLIMNPSLRCFISKSYYVGW</sequence>
<evidence type="ECO:0000313" key="3">
    <source>
        <dbReference type="Proteomes" id="UP000054565"/>
    </source>
</evidence>
<reference evidence="3" key="1">
    <citation type="journal article" date="2010" name="Genome Res.">
        <title>Population genomic sequencing of Coccidioides fungi reveals recent hybridization and transposon control.</title>
        <authorList>
            <person name="Neafsey D.E."/>
            <person name="Barker B.M."/>
            <person name="Sharpton T.J."/>
            <person name="Stajich J.E."/>
            <person name="Park D.J."/>
            <person name="Whiston E."/>
            <person name="Hung C.-Y."/>
            <person name="McMahan C."/>
            <person name="White J."/>
            <person name="Sykes S."/>
            <person name="Heiman D."/>
            <person name="Young S."/>
            <person name="Zeng Q."/>
            <person name="Abouelleil A."/>
            <person name="Aftuck L."/>
            <person name="Bessette D."/>
            <person name="Brown A."/>
            <person name="FitzGerald M."/>
            <person name="Lui A."/>
            <person name="Macdonald J.P."/>
            <person name="Priest M."/>
            <person name="Orbach M.J."/>
            <person name="Galgiani J.N."/>
            <person name="Kirkland T.N."/>
            <person name="Cole G.T."/>
            <person name="Birren B.W."/>
            <person name="Henn M.R."/>
            <person name="Taylor J.W."/>
            <person name="Rounsley S.D."/>
        </authorList>
    </citation>
    <scope>NUCLEOTIDE SEQUENCE [LARGE SCALE GENOMIC DNA]</scope>
    <source>
        <strain evidence="3">RMSCC 2394</strain>
    </source>
</reference>
<dbReference type="Proteomes" id="UP000054565">
    <property type="component" value="Unassembled WGS sequence"/>
</dbReference>
<proteinExistence type="predicted"/>
<protein>
    <recommendedName>
        <fullName evidence="4">Dirigent protein</fullName>
    </recommendedName>
</protein>
<evidence type="ECO:0000313" key="2">
    <source>
        <dbReference type="EMBL" id="KMP08846.1"/>
    </source>
</evidence>